<dbReference type="Pfam" id="PF13560">
    <property type="entry name" value="HTH_31"/>
    <property type="match status" value="1"/>
</dbReference>
<evidence type="ECO:0000259" key="1">
    <source>
        <dbReference type="PROSITE" id="PS50943"/>
    </source>
</evidence>
<dbReference type="SUPFAM" id="SSF47413">
    <property type="entry name" value="lambda repressor-like DNA-binding domains"/>
    <property type="match status" value="1"/>
</dbReference>
<dbReference type="EMBL" id="JAMYZR010000003">
    <property type="protein sequence ID" value="MCP1245200.1"/>
    <property type="molecule type" value="Genomic_DNA"/>
</dbReference>
<evidence type="ECO:0000313" key="3">
    <source>
        <dbReference type="Proteomes" id="UP001523543"/>
    </source>
</evidence>
<proteinExistence type="predicted"/>
<sequence length="128" mass="13507">MSHASTHHAPAALRGMGRAAGMLLSGPAPGQGSRIDDGRQIDLEEALGLFGPNEAATRALNLHLGQRLRARRAAHGLAMPALGARVGRSGQQIQKYEIGQDAIKAATLYQLATVLGVSIEWFFEGISL</sequence>
<reference evidence="2 3" key="1">
    <citation type="submission" date="2022-06" db="EMBL/GenBank/DDBJ databases">
        <title>Acetobacer genomes from food samples.</title>
        <authorList>
            <person name="Sombolestani A."/>
        </authorList>
    </citation>
    <scope>NUCLEOTIDE SEQUENCE [LARGE SCALE GENOMIC DNA]</scope>
    <source>
        <strain evidence="2 3">R-83281</strain>
    </source>
</reference>
<name>A0ABT1ETD3_9PROT</name>
<accession>A0ABT1ETD3</accession>
<comment type="caution">
    <text evidence="2">The sequence shown here is derived from an EMBL/GenBank/DDBJ whole genome shotgun (WGS) entry which is preliminary data.</text>
</comment>
<organism evidence="2 3">
    <name type="scientific">Acetobacter cerevisiae</name>
    <dbReference type="NCBI Taxonomy" id="178900"/>
    <lineage>
        <taxon>Bacteria</taxon>
        <taxon>Pseudomonadati</taxon>
        <taxon>Pseudomonadota</taxon>
        <taxon>Alphaproteobacteria</taxon>
        <taxon>Acetobacterales</taxon>
        <taxon>Acetobacteraceae</taxon>
        <taxon>Acetobacter</taxon>
    </lineage>
</organism>
<dbReference type="InterPro" id="IPR001387">
    <property type="entry name" value="Cro/C1-type_HTH"/>
</dbReference>
<gene>
    <name evidence="2" type="ORF">NKW54_04515</name>
</gene>
<keyword evidence="3" id="KW-1185">Reference proteome</keyword>
<dbReference type="Proteomes" id="UP001523543">
    <property type="component" value="Unassembled WGS sequence"/>
</dbReference>
<dbReference type="RefSeq" id="WP_253549568.1">
    <property type="nucleotide sequence ID" value="NZ_JAMYZR010000003.1"/>
</dbReference>
<feature type="domain" description="HTH cro/C1-type" evidence="1">
    <location>
        <begin position="68"/>
        <end position="122"/>
    </location>
</feature>
<dbReference type="SMART" id="SM00530">
    <property type="entry name" value="HTH_XRE"/>
    <property type="match status" value="1"/>
</dbReference>
<dbReference type="Gene3D" id="1.10.260.40">
    <property type="entry name" value="lambda repressor-like DNA-binding domains"/>
    <property type="match status" value="1"/>
</dbReference>
<dbReference type="PROSITE" id="PS50943">
    <property type="entry name" value="HTH_CROC1"/>
    <property type="match status" value="1"/>
</dbReference>
<dbReference type="InterPro" id="IPR010982">
    <property type="entry name" value="Lambda_DNA-bd_dom_sf"/>
</dbReference>
<dbReference type="CDD" id="cd00093">
    <property type="entry name" value="HTH_XRE"/>
    <property type="match status" value="1"/>
</dbReference>
<evidence type="ECO:0000313" key="2">
    <source>
        <dbReference type="EMBL" id="MCP1245200.1"/>
    </source>
</evidence>
<protein>
    <submittedName>
        <fullName evidence="2">Helix-turn-helix domain-containing protein</fullName>
    </submittedName>
</protein>